<keyword evidence="4 7" id="KW-0808">Transferase</keyword>
<dbReference type="NCBIfam" id="TIGR02469">
    <property type="entry name" value="CbiT"/>
    <property type="match status" value="1"/>
</dbReference>
<evidence type="ECO:0000313" key="8">
    <source>
        <dbReference type="Proteomes" id="UP000561617"/>
    </source>
</evidence>
<dbReference type="InterPro" id="IPR014008">
    <property type="entry name" value="Cbl_synth_MTase_CbiT"/>
</dbReference>
<accession>A0A7X0X9X0</accession>
<dbReference type="RefSeq" id="WP_185381578.1">
    <property type="nucleotide sequence ID" value="NZ_JAASTW010000024.1"/>
</dbReference>
<dbReference type="GO" id="GO:0008276">
    <property type="term" value="F:protein methyltransferase activity"/>
    <property type="evidence" value="ECO:0007669"/>
    <property type="project" value="InterPro"/>
</dbReference>
<evidence type="ECO:0000313" key="7">
    <source>
        <dbReference type="EMBL" id="MBC1490063.1"/>
    </source>
</evidence>
<dbReference type="GO" id="GO:0009236">
    <property type="term" value="P:cobalamin biosynthetic process"/>
    <property type="evidence" value="ECO:0007669"/>
    <property type="project" value="UniProtKB-UniPathway"/>
</dbReference>
<evidence type="ECO:0000256" key="2">
    <source>
        <dbReference type="ARBA" id="ARBA00022573"/>
    </source>
</evidence>
<dbReference type="Proteomes" id="UP000561617">
    <property type="component" value="Unassembled WGS sequence"/>
</dbReference>
<dbReference type="PANTHER" id="PTHR43182:SF1">
    <property type="entry name" value="COBALT-PRECORRIN-7 C(5)-METHYLTRANSFERASE"/>
    <property type="match status" value="1"/>
</dbReference>
<name>A0A7X0X9X0_9LIST</name>
<gene>
    <name evidence="7" type="ORF">HCJ38_13805</name>
</gene>
<dbReference type="AlphaFoldDB" id="A0A7X0X9X0"/>
<dbReference type="InterPro" id="IPR025714">
    <property type="entry name" value="Methyltranfer_dom"/>
</dbReference>
<dbReference type="NCBIfam" id="NF006138">
    <property type="entry name" value="PRK08287.1"/>
    <property type="match status" value="1"/>
</dbReference>
<dbReference type="EMBL" id="JAASTW010000024">
    <property type="protein sequence ID" value="MBC1490063.1"/>
    <property type="molecule type" value="Genomic_DNA"/>
</dbReference>
<evidence type="ECO:0000259" key="6">
    <source>
        <dbReference type="Pfam" id="PF13847"/>
    </source>
</evidence>
<dbReference type="CDD" id="cd02440">
    <property type="entry name" value="AdoMet_MTases"/>
    <property type="match status" value="1"/>
</dbReference>
<evidence type="ECO:0000256" key="5">
    <source>
        <dbReference type="ARBA" id="ARBA00022691"/>
    </source>
</evidence>
<dbReference type="InterPro" id="IPR050714">
    <property type="entry name" value="Cobalamin_biosynth_MTase"/>
</dbReference>
<comment type="pathway">
    <text evidence="1">Cofactor biosynthesis; adenosylcobalamin biosynthesis.</text>
</comment>
<evidence type="ECO:0000256" key="4">
    <source>
        <dbReference type="ARBA" id="ARBA00022679"/>
    </source>
</evidence>
<dbReference type="InterPro" id="IPR029063">
    <property type="entry name" value="SAM-dependent_MTases_sf"/>
</dbReference>
<dbReference type="PANTHER" id="PTHR43182">
    <property type="entry name" value="COBALT-PRECORRIN-6B C(15)-METHYLTRANSFERASE (DECARBOXYLATING)"/>
    <property type="match status" value="1"/>
</dbReference>
<dbReference type="GO" id="GO:0008649">
    <property type="term" value="F:rRNA methyltransferase activity"/>
    <property type="evidence" value="ECO:0007669"/>
    <property type="project" value="InterPro"/>
</dbReference>
<dbReference type="GO" id="GO:0005737">
    <property type="term" value="C:cytoplasm"/>
    <property type="evidence" value="ECO:0007669"/>
    <property type="project" value="InterPro"/>
</dbReference>
<comment type="caution">
    <text evidence="7">The sequence shown here is derived from an EMBL/GenBank/DDBJ whole genome shotgun (WGS) entry which is preliminary data.</text>
</comment>
<keyword evidence="3 7" id="KW-0489">Methyltransferase</keyword>
<feature type="domain" description="Methyltransferase" evidence="6">
    <location>
        <begin position="30"/>
        <end position="147"/>
    </location>
</feature>
<keyword evidence="5" id="KW-0949">S-adenosyl-L-methionine</keyword>
<keyword evidence="2" id="KW-0169">Cobalamin biosynthesis</keyword>
<reference evidence="7 8" key="1">
    <citation type="submission" date="2020-03" db="EMBL/GenBank/DDBJ databases">
        <title>Soil Listeria distribution.</title>
        <authorList>
            <person name="Liao J."/>
            <person name="Wiedmann M."/>
        </authorList>
    </citation>
    <scope>NUCLEOTIDE SEQUENCE [LARGE SCALE GENOMIC DNA]</scope>
    <source>
        <strain evidence="7 8">FSL L7-1554</strain>
    </source>
</reference>
<protein>
    <submittedName>
        <fullName evidence="7">Decarboxylating cobalt-precorrin-6B (C(15))-methyltransferase</fullName>
    </submittedName>
</protein>
<evidence type="ECO:0000256" key="3">
    <source>
        <dbReference type="ARBA" id="ARBA00022603"/>
    </source>
</evidence>
<dbReference type="Pfam" id="PF13847">
    <property type="entry name" value="Methyltransf_31"/>
    <property type="match status" value="1"/>
</dbReference>
<dbReference type="Gene3D" id="3.40.50.150">
    <property type="entry name" value="Vaccinia Virus protein VP39"/>
    <property type="match status" value="1"/>
</dbReference>
<evidence type="ECO:0000256" key="1">
    <source>
        <dbReference type="ARBA" id="ARBA00004953"/>
    </source>
</evidence>
<dbReference type="UniPathway" id="UPA00148"/>
<proteinExistence type="predicted"/>
<sequence>MKDEVFIRGKVPMTKAEVRAVSIDLLELDNSSKKLLDVGAGTGSIGLQVACNYPKIHVTAIERNPDAVALIEQNKIKFGLQNIDIIQAYAPVEIASTNKFDAIFIGGSGGNLTEIIDWSLQHLKTNGRLVLNFILVENALTAMQHLEKCAVSEITMKQIQVASWHKLGVGHYFEPQNPTIVIGCKKIEE</sequence>
<organism evidence="7 8">
    <name type="scientific">Listeria immobilis</name>
    <dbReference type="NCBI Taxonomy" id="2713502"/>
    <lineage>
        <taxon>Bacteria</taxon>
        <taxon>Bacillati</taxon>
        <taxon>Bacillota</taxon>
        <taxon>Bacilli</taxon>
        <taxon>Bacillales</taxon>
        <taxon>Listeriaceae</taxon>
        <taxon>Listeria</taxon>
    </lineage>
</organism>
<dbReference type="SUPFAM" id="SSF53335">
    <property type="entry name" value="S-adenosyl-L-methionine-dependent methyltransferases"/>
    <property type="match status" value="1"/>
</dbReference>